<evidence type="ECO:0000313" key="2">
    <source>
        <dbReference type="EMBL" id="SAM62420.1"/>
    </source>
</evidence>
<dbReference type="Proteomes" id="UP000179920">
    <property type="component" value="Chromosome I"/>
</dbReference>
<feature type="region of interest" description="Disordered" evidence="1">
    <location>
        <begin position="511"/>
        <end position="553"/>
    </location>
</feature>
<reference evidence="4" key="1">
    <citation type="submission" date="2016-04" db="EMBL/GenBank/DDBJ databases">
        <authorList>
            <person name="Guldener U."/>
            <person name="Guldener U."/>
        </authorList>
    </citation>
    <scope>NUCLEOTIDE SEQUENCE [LARGE SCALE GENOMIC DNA]</scope>
    <source>
        <strain evidence="4">UB2112</strain>
    </source>
</reference>
<evidence type="ECO:0000313" key="4">
    <source>
        <dbReference type="Proteomes" id="UP000179920"/>
    </source>
</evidence>
<feature type="compositionally biased region" description="Polar residues" evidence="1">
    <location>
        <begin position="412"/>
        <end position="432"/>
    </location>
</feature>
<feature type="region of interest" description="Disordered" evidence="1">
    <location>
        <begin position="566"/>
        <end position="596"/>
    </location>
</feature>
<protein>
    <submittedName>
        <fullName evidence="2">Uncharacterized protein</fullName>
    </submittedName>
</protein>
<feature type="compositionally biased region" description="Basic and acidic residues" evidence="1">
    <location>
        <begin position="511"/>
        <end position="522"/>
    </location>
</feature>
<organism evidence="2 4">
    <name type="scientific">Ustilago bromivora</name>
    <dbReference type="NCBI Taxonomy" id="307758"/>
    <lineage>
        <taxon>Eukaryota</taxon>
        <taxon>Fungi</taxon>
        <taxon>Dikarya</taxon>
        <taxon>Basidiomycota</taxon>
        <taxon>Ustilaginomycotina</taxon>
        <taxon>Ustilaginomycetes</taxon>
        <taxon>Ustilaginales</taxon>
        <taxon>Ustilaginaceae</taxon>
        <taxon>Ustilago</taxon>
    </lineage>
</organism>
<feature type="region of interest" description="Disordered" evidence="1">
    <location>
        <begin position="199"/>
        <end position="291"/>
    </location>
</feature>
<evidence type="ECO:0000313" key="3">
    <source>
        <dbReference type="EMBL" id="SYW75491.1"/>
    </source>
</evidence>
<evidence type="ECO:0000256" key="1">
    <source>
        <dbReference type="SAM" id="MobiDB-lite"/>
    </source>
</evidence>
<name>A0A1K0FVQ5_9BASI</name>
<evidence type="ECO:0000313" key="5">
    <source>
        <dbReference type="Proteomes" id="UP000658997"/>
    </source>
</evidence>
<dbReference type="OrthoDB" id="2556808at2759"/>
<reference evidence="3" key="3">
    <citation type="submission" date="2018-08" db="EMBL/GenBank/DDBJ databases">
        <authorList>
            <person name="Guldener U."/>
        </authorList>
    </citation>
    <scope>NUCLEOTIDE SEQUENCE</scope>
    <source>
        <strain evidence="3">UB2</strain>
    </source>
</reference>
<sequence length="636" mass="68992">MTTGAEIGASFMQALFSHMVSAHPEMLAHSPNFTSTQPPTSAQAESLCRAKRSQAETVGKHYLTVISIVPTLDEALAPPLPTHLPVLNLAALTPGQATQHDLLKWRWIANKTRQCRIELEQYDDDIAGRKEAIIKFGEAMLVALFGQDWTAGMNARCKPSCVYMPDAGDDPYGYGRDYDYGYPYGGLWSKGYSKKVEEVFTHPSKPPPGTKLDGYDNKPKDGLQLSESAVKMLGKTPGDKTAKANKKEKEAEDNEDPSDSDELTDDDPTERHTNNPYFFNPYVEPDDIDYGLDSDDYDPEYGYYDGYAEEHSAAYNEAMFDALYAKSWGDERPFDAMFGGGMGSGWGAGVKKGKKQAKGKKKAKKIKKGTFVNAFVPYEENGWTDVYDINRANQANSSASAKAKSAPEEPTSGETSTPHKTNASIDPSTSKKPTMMTPAAKQTSLTSSLGLTHTPTPALISSVGLNLAGSQSPFSQGAFKSIPLPVISNSKHSLFSNANPSPVQISIKFDPTDAADKPELGKRKATGSSSSTEAGKVGTGSKPVKKKSASGAVAKEERLRANMTTGTVTGKLDGGKENPGAKGKKDKVKVNGKGVAKAKGVKPKQLGIKYEMVVYKKPYLPSTRPWRDCWHRRGYF</sequence>
<dbReference type="EMBL" id="ULHB01000007">
    <property type="protein sequence ID" value="SYW75491.1"/>
    <property type="molecule type" value="Genomic_DNA"/>
</dbReference>
<reference evidence="2" key="2">
    <citation type="submission" date="2016-04" db="EMBL/GenBank/DDBJ databases">
        <authorList>
            <person name="Evans L.H."/>
            <person name="Alamgir A."/>
            <person name="Owens N."/>
            <person name="Weber N.D."/>
            <person name="Virtaneva K."/>
            <person name="Barbian K."/>
            <person name="Babar A."/>
            <person name="Rosenke K."/>
        </authorList>
    </citation>
    <scope>NUCLEOTIDE SEQUENCE</scope>
    <source>
        <strain evidence="2">UB2112</strain>
    </source>
</reference>
<proteinExistence type="predicted"/>
<keyword evidence="5" id="KW-1185">Reference proteome</keyword>
<dbReference type="AlphaFoldDB" id="A0A1K0FVQ5"/>
<dbReference type="EMBL" id="LT558117">
    <property type="protein sequence ID" value="SAM62420.1"/>
    <property type="molecule type" value="Genomic_DNA"/>
</dbReference>
<accession>A0A1K0FVQ5</accession>
<feature type="region of interest" description="Disordered" evidence="1">
    <location>
        <begin position="398"/>
        <end position="450"/>
    </location>
</feature>
<feature type="compositionally biased region" description="Basic and acidic residues" evidence="1">
    <location>
        <begin position="237"/>
        <end position="250"/>
    </location>
</feature>
<gene>
    <name evidence="3" type="ORF">UBRO2_00725</name>
    <name evidence="2" type="ORF">UBRO_03815</name>
</gene>
<dbReference type="Proteomes" id="UP000658997">
    <property type="component" value="Unassembled WGS sequence"/>
</dbReference>
<feature type="compositionally biased region" description="Acidic residues" evidence="1">
    <location>
        <begin position="251"/>
        <end position="268"/>
    </location>
</feature>